<organism evidence="2 3">
    <name type="scientific">Monilinia fructicola</name>
    <name type="common">Brown rot fungus</name>
    <name type="synonym">Ciboria fructicola</name>
    <dbReference type="NCBI Taxonomy" id="38448"/>
    <lineage>
        <taxon>Eukaryota</taxon>
        <taxon>Fungi</taxon>
        <taxon>Dikarya</taxon>
        <taxon>Ascomycota</taxon>
        <taxon>Pezizomycotina</taxon>
        <taxon>Leotiomycetes</taxon>
        <taxon>Helotiales</taxon>
        <taxon>Sclerotiniaceae</taxon>
        <taxon>Monilinia</taxon>
    </lineage>
</organism>
<evidence type="ECO:0000313" key="2">
    <source>
        <dbReference type="EMBL" id="KAA8569282.1"/>
    </source>
</evidence>
<proteinExistence type="predicted"/>
<dbReference type="EMBL" id="VICG01000008">
    <property type="protein sequence ID" value="KAA8569282.1"/>
    <property type="molecule type" value="Genomic_DNA"/>
</dbReference>
<dbReference type="Proteomes" id="UP000322873">
    <property type="component" value="Unassembled WGS sequence"/>
</dbReference>
<comment type="caution">
    <text evidence="2">The sequence shown here is derived from an EMBL/GenBank/DDBJ whole genome shotgun (WGS) entry which is preliminary data.</text>
</comment>
<evidence type="ECO:0000313" key="3">
    <source>
        <dbReference type="Proteomes" id="UP000322873"/>
    </source>
</evidence>
<reference evidence="2 3" key="1">
    <citation type="submission" date="2019-06" db="EMBL/GenBank/DDBJ databases">
        <title>Genome Sequence of the Brown Rot Fungal Pathogen Monilinia fructicola.</title>
        <authorList>
            <person name="De Miccolis Angelini R.M."/>
            <person name="Landi L."/>
            <person name="Abate D."/>
            <person name="Pollastro S."/>
            <person name="Romanazzi G."/>
            <person name="Faretra F."/>
        </authorList>
    </citation>
    <scope>NUCLEOTIDE SEQUENCE [LARGE SCALE GENOMIC DNA]</scope>
    <source>
        <strain evidence="2 3">Mfrc123</strain>
    </source>
</reference>
<accession>A0A5M9JNA8</accession>
<evidence type="ECO:0000256" key="1">
    <source>
        <dbReference type="SAM" id="MobiDB-lite"/>
    </source>
</evidence>
<sequence length="72" mass="8264">MQTRLKSSKIENTASTRPQSALSSLSGHHAQRLRNPIQDRCEKLPPIYSLSPRRRNSAQRPTHPRLFGRCEN</sequence>
<dbReference type="AlphaFoldDB" id="A0A5M9JNA8"/>
<protein>
    <submittedName>
        <fullName evidence="2">Uncharacterized protein</fullName>
    </submittedName>
</protein>
<gene>
    <name evidence="2" type="ORF">EYC84_000943</name>
</gene>
<keyword evidence="3" id="KW-1185">Reference proteome</keyword>
<feature type="region of interest" description="Disordered" evidence="1">
    <location>
        <begin position="1"/>
        <end position="72"/>
    </location>
</feature>
<feature type="compositionally biased region" description="Polar residues" evidence="1">
    <location>
        <begin position="1"/>
        <end position="26"/>
    </location>
</feature>
<name>A0A5M9JNA8_MONFR</name>